<evidence type="ECO:0000313" key="3">
    <source>
        <dbReference type="EMBL" id="KAG0556182.1"/>
    </source>
</evidence>
<dbReference type="EMBL" id="CM026432">
    <property type="protein sequence ID" value="KAG0556182.1"/>
    <property type="molecule type" value="Genomic_DNA"/>
</dbReference>
<accession>A0A8T0GG75</accession>
<comment type="caution">
    <text evidence="3">The sequence shown here is derived from an EMBL/GenBank/DDBJ whole genome shotgun (WGS) entry which is preliminary data.</text>
</comment>
<keyword evidence="1" id="KW-0472">Membrane</keyword>
<dbReference type="PANTHER" id="PTHR33780">
    <property type="entry name" value="EXPRESSED PROTEIN"/>
    <property type="match status" value="1"/>
</dbReference>
<feature type="domain" description="DUF7953" evidence="2">
    <location>
        <begin position="75"/>
        <end position="187"/>
    </location>
</feature>
<feature type="transmembrane region" description="Helical" evidence="1">
    <location>
        <begin position="50"/>
        <end position="73"/>
    </location>
</feature>
<dbReference type="Pfam" id="PF25829">
    <property type="entry name" value="DUF7953"/>
    <property type="match status" value="1"/>
</dbReference>
<keyword evidence="4" id="KW-1185">Reference proteome</keyword>
<reference evidence="3 4" key="1">
    <citation type="submission" date="2020-06" db="EMBL/GenBank/DDBJ databases">
        <title>WGS assembly of Ceratodon purpureus strain R40.</title>
        <authorList>
            <person name="Carey S.B."/>
            <person name="Jenkins J."/>
            <person name="Shu S."/>
            <person name="Lovell J.T."/>
            <person name="Sreedasyam A."/>
            <person name="Maumus F."/>
            <person name="Tiley G.P."/>
            <person name="Fernandez-Pozo N."/>
            <person name="Barry K."/>
            <person name="Chen C."/>
            <person name="Wang M."/>
            <person name="Lipzen A."/>
            <person name="Daum C."/>
            <person name="Saski C.A."/>
            <person name="Payton A.C."/>
            <person name="Mcbreen J.C."/>
            <person name="Conrad R.E."/>
            <person name="Kollar L.M."/>
            <person name="Olsson S."/>
            <person name="Huttunen S."/>
            <person name="Landis J.B."/>
            <person name="Wickett N.J."/>
            <person name="Johnson M.G."/>
            <person name="Rensing S.A."/>
            <person name="Grimwood J."/>
            <person name="Schmutz J."/>
            <person name="Mcdaniel S.F."/>
        </authorList>
    </citation>
    <scope>NUCLEOTIDE SEQUENCE [LARGE SCALE GENOMIC DNA]</scope>
    <source>
        <strain evidence="3 4">R40</strain>
    </source>
</reference>
<dbReference type="PANTHER" id="PTHR33780:SF3">
    <property type="entry name" value="EXPRESSED PROTEIN"/>
    <property type="match status" value="1"/>
</dbReference>
<evidence type="ECO:0000256" key="1">
    <source>
        <dbReference type="SAM" id="Phobius"/>
    </source>
</evidence>
<name>A0A8T0GG75_CERPU</name>
<keyword evidence="1" id="KW-0812">Transmembrane</keyword>
<keyword evidence="1" id="KW-1133">Transmembrane helix</keyword>
<protein>
    <recommendedName>
        <fullName evidence="2">DUF7953 domain-containing protein</fullName>
    </recommendedName>
</protein>
<dbReference type="Proteomes" id="UP000822688">
    <property type="component" value="Chromosome 11"/>
</dbReference>
<dbReference type="AlphaFoldDB" id="A0A8T0GG75"/>
<gene>
    <name evidence="3" type="ORF">KC19_11G032700</name>
</gene>
<organism evidence="3 4">
    <name type="scientific">Ceratodon purpureus</name>
    <name type="common">Fire moss</name>
    <name type="synonym">Dicranum purpureum</name>
    <dbReference type="NCBI Taxonomy" id="3225"/>
    <lineage>
        <taxon>Eukaryota</taxon>
        <taxon>Viridiplantae</taxon>
        <taxon>Streptophyta</taxon>
        <taxon>Embryophyta</taxon>
        <taxon>Bryophyta</taxon>
        <taxon>Bryophytina</taxon>
        <taxon>Bryopsida</taxon>
        <taxon>Dicranidae</taxon>
        <taxon>Pseudoditrichales</taxon>
        <taxon>Ditrichaceae</taxon>
        <taxon>Ceratodon</taxon>
    </lineage>
</organism>
<sequence length="206" mass="23728">MHDISSVDRCRVWLRDIDLKRLVMSKFHEVRAVSLKNKGRVTLNQPPAMTINWCCNLVILCFFTVFAASGVAADGKVTLQALTIYDTHEWFGLKPEVYFQCTDENKVKLPDVKAKNERYTFEGQESFQPLTTLVGGKCKRCGLYEEDSWNPDDVYDKWELCPSDFTAGPDGRYYRFKEDEFNLTLGCYFCSKSNGPQKNLPKKLPH</sequence>
<dbReference type="InterPro" id="IPR057713">
    <property type="entry name" value="DUF7953"/>
</dbReference>
<evidence type="ECO:0000259" key="2">
    <source>
        <dbReference type="Pfam" id="PF25829"/>
    </source>
</evidence>
<proteinExistence type="predicted"/>
<evidence type="ECO:0000313" key="4">
    <source>
        <dbReference type="Proteomes" id="UP000822688"/>
    </source>
</evidence>